<name>A0A222FGW1_9GAMM</name>
<keyword evidence="5 8" id="KW-0808">Transferase</keyword>
<comment type="similarity">
    <text evidence="2 8">Belongs to the Fmt family.</text>
</comment>
<evidence type="ECO:0000256" key="3">
    <source>
        <dbReference type="ARBA" id="ARBA00012261"/>
    </source>
</evidence>
<dbReference type="PANTHER" id="PTHR11138:SF5">
    <property type="entry name" value="METHIONYL-TRNA FORMYLTRANSFERASE, MITOCHONDRIAL"/>
    <property type="match status" value="1"/>
</dbReference>
<keyword evidence="12" id="KW-1185">Reference proteome</keyword>
<dbReference type="PANTHER" id="PTHR11138">
    <property type="entry name" value="METHIONYL-TRNA FORMYLTRANSFERASE"/>
    <property type="match status" value="1"/>
</dbReference>
<dbReference type="InterPro" id="IPR036477">
    <property type="entry name" value="Formyl_transf_N_sf"/>
</dbReference>
<dbReference type="EC" id="2.1.2.9" evidence="3 8"/>
<feature type="binding site" evidence="8">
    <location>
        <begin position="111"/>
        <end position="114"/>
    </location>
    <ligand>
        <name>(6S)-5,6,7,8-tetrahydrofolate</name>
        <dbReference type="ChEBI" id="CHEBI:57453"/>
    </ligand>
</feature>
<dbReference type="SUPFAM" id="SSF53328">
    <property type="entry name" value="Formyltransferase"/>
    <property type="match status" value="1"/>
</dbReference>
<dbReference type="Gene3D" id="3.10.25.10">
    <property type="entry name" value="Formyl transferase, C-terminal domain"/>
    <property type="match status" value="1"/>
</dbReference>
<dbReference type="CDD" id="cd08646">
    <property type="entry name" value="FMT_core_Met-tRNA-FMT_N"/>
    <property type="match status" value="1"/>
</dbReference>
<dbReference type="CDD" id="cd08704">
    <property type="entry name" value="Met_tRNA_FMT_C"/>
    <property type="match status" value="1"/>
</dbReference>
<dbReference type="InterPro" id="IPR005793">
    <property type="entry name" value="Formyl_trans_C"/>
</dbReference>
<evidence type="ECO:0000259" key="9">
    <source>
        <dbReference type="Pfam" id="PF00551"/>
    </source>
</evidence>
<dbReference type="EMBL" id="CP022530">
    <property type="protein sequence ID" value="ASP37989.1"/>
    <property type="molecule type" value="Genomic_DNA"/>
</dbReference>
<evidence type="ECO:0000313" key="12">
    <source>
        <dbReference type="Proteomes" id="UP000202440"/>
    </source>
</evidence>
<organism evidence="11 12">
    <name type="scientific">Bacterioplanes sanyensis</name>
    <dbReference type="NCBI Taxonomy" id="1249553"/>
    <lineage>
        <taxon>Bacteria</taxon>
        <taxon>Pseudomonadati</taxon>
        <taxon>Pseudomonadota</taxon>
        <taxon>Gammaproteobacteria</taxon>
        <taxon>Oceanospirillales</taxon>
        <taxon>Oceanospirillaceae</taxon>
        <taxon>Bacterioplanes</taxon>
    </lineage>
</organism>
<dbReference type="Proteomes" id="UP000202440">
    <property type="component" value="Chromosome"/>
</dbReference>
<dbReference type="InterPro" id="IPR005794">
    <property type="entry name" value="Fmt"/>
</dbReference>
<evidence type="ECO:0000256" key="5">
    <source>
        <dbReference type="ARBA" id="ARBA00022679"/>
    </source>
</evidence>
<dbReference type="InterPro" id="IPR037022">
    <property type="entry name" value="Formyl_trans_C_sf"/>
</dbReference>
<comment type="catalytic activity">
    <reaction evidence="7 8">
        <text>L-methionyl-tRNA(fMet) + (6R)-10-formyltetrahydrofolate = N-formyl-L-methionyl-tRNA(fMet) + (6S)-5,6,7,8-tetrahydrofolate + H(+)</text>
        <dbReference type="Rhea" id="RHEA:24380"/>
        <dbReference type="Rhea" id="RHEA-COMP:9952"/>
        <dbReference type="Rhea" id="RHEA-COMP:9953"/>
        <dbReference type="ChEBI" id="CHEBI:15378"/>
        <dbReference type="ChEBI" id="CHEBI:57453"/>
        <dbReference type="ChEBI" id="CHEBI:78530"/>
        <dbReference type="ChEBI" id="CHEBI:78844"/>
        <dbReference type="ChEBI" id="CHEBI:195366"/>
        <dbReference type="EC" id="2.1.2.9"/>
    </reaction>
</comment>
<dbReference type="KEGG" id="bsan:CHH28_04535"/>
<dbReference type="InterPro" id="IPR011034">
    <property type="entry name" value="Formyl_transferase-like_C_sf"/>
</dbReference>
<feature type="domain" description="Formyl transferase N-terminal" evidence="9">
    <location>
        <begin position="5"/>
        <end position="181"/>
    </location>
</feature>
<dbReference type="OrthoDB" id="9802815at2"/>
<dbReference type="InterPro" id="IPR041711">
    <property type="entry name" value="Met-tRNA-FMT_N"/>
</dbReference>
<feature type="domain" description="Formyl transferase C-terminal" evidence="10">
    <location>
        <begin position="205"/>
        <end position="302"/>
    </location>
</feature>
<dbReference type="GO" id="GO:0004479">
    <property type="term" value="F:methionyl-tRNA formyltransferase activity"/>
    <property type="evidence" value="ECO:0007669"/>
    <property type="project" value="UniProtKB-UniRule"/>
</dbReference>
<protein>
    <recommendedName>
        <fullName evidence="4 8">Methionyl-tRNA formyltransferase</fullName>
        <ecNumber evidence="3 8">2.1.2.9</ecNumber>
    </recommendedName>
</protein>
<dbReference type="InterPro" id="IPR001555">
    <property type="entry name" value="GART_AS"/>
</dbReference>
<evidence type="ECO:0000256" key="7">
    <source>
        <dbReference type="ARBA" id="ARBA00048558"/>
    </source>
</evidence>
<sequence>MSLKLIFAGTPEFAADHLRALIASEHEIVAVYTQPDRPAKRGKKLQPSAVKQVALEHDLPVLQPLNFKDPQDIATLADHQADAMIVVAYGLLLPKAVLEAPKHGCLNVHASLLPRWRGAAPIQRCLEAGDSCTGITIMQMDEGLDTGDMLHKLTTVISQDDTGGSLHDRLAQLGPPALLDTLTALEQGQLQPEQQDDSAACYAHKLSKQEAQLDWTRPSSELALQVRAFNPVPMSYSILGNERIRIVAAEAIHKPHTLLPGTIARVDQDGVDVACDQGLLRLKHIQLAGKKAMSVAEIINGQPQLLQPNYVFSAVEPA</sequence>
<dbReference type="FunFam" id="3.40.50.170:FF:000003">
    <property type="entry name" value="Methionyl-tRNA formyltransferase"/>
    <property type="match status" value="1"/>
</dbReference>
<dbReference type="RefSeq" id="WP_094059190.1">
    <property type="nucleotide sequence ID" value="NZ_CP022530.1"/>
</dbReference>
<accession>A0A222FGW1</accession>
<dbReference type="AlphaFoldDB" id="A0A222FGW1"/>
<dbReference type="HAMAP" id="MF_00182">
    <property type="entry name" value="Formyl_trans"/>
    <property type="match status" value="1"/>
</dbReference>
<dbReference type="InterPro" id="IPR002376">
    <property type="entry name" value="Formyl_transf_N"/>
</dbReference>
<keyword evidence="6 8" id="KW-0648">Protein biosynthesis</keyword>
<evidence type="ECO:0000256" key="2">
    <source>
        <dbReference type="ARBA" id="ARBA00010699"/>
    </source>
</evidence>
<dbReference type="GO" id="GO:0005829">
    <property type="term" value="C:cytosol"/>
    <property type="evidence" value="ECO:0007669"/>
    <property type="project" value="TreeGrafter"/>
</dbReference>
<proteinExistence type="inferred from homology"/>
<evidence type="ECO:0000259" key="10">
    <source>
        <dbReference type="Pfam" id="PF02911"/>
    </source>
</evidence>
<dbReference type="Pfam" id="PF02911">
    <property type="entry name" value="Formyl_trans_C"/>
    <property type="match status" value="1"/>
</dbReference>
<evidence type="ECO:0000256" key="4">
    <source>
        <dbReference type="ARBA" id="ARBA00016014"/>
    </source>
</evidence>
<dbReference type="SUPFAM" id="SSF50486">
    <property type="entry name" value="FMT C-terminal domain-like"/>
    <property type="match status" value="1"/>
</dbReference>
<evidence type="ECO:0000256" key="8">
    <source>
        <dbReference type="HAMAP-Rule" id="MF_00182"/>
    </source>
</evidence>
<gene>
    <name evidence="8" type="primary">fmt</name>
    <name evidence="11" type="ORF">CHH28_04535</name>
</gene>
<evidence type="ECO:0000256" key="1">
    <source>
        <dbReference type="ARBA" id="ARBA00002606"/>
    </source>
</evidence>
<reference evidence="11 12" key="1">
    <citation type="submission" date="2017-07" db="EMBL/GenBank/DDBJ databases">
        <title>Annotated genome sequence of Bacterioplanes sanyensis isolated from Red Sea.</title>
        <authorList>
            <person name="Rehman Z.U."/>
        </authorList>
    </citation>
    <scope>NUCLEOTIDE SEQUENCE [LARGE SCALE GENOMIC DNA]</scope>
    <source>
        <strain evidence="11 12">NV9</strain>
    </source>
</reference>
<evidence type="ECO:0000313" key="11">
    <source>
        <dbReference type="EMBL" id="ASP37989.1"/>
    </source>
</evidence>
<dbReference type="Pfam" id="PF00551">
    <property type="entry name" value="Formyl_trans_N"/>
    <property type="match status" value="1"/>
</dbReference>
<dbReference type="Gene3D" id="3.40.50.170">
    <property type="entry name" value="Formyl transferase, N-terminal domain"/>
    <property type="match status" value="1"/>
</dbReference>
<dbReference type="NCBIfam" id="TIGR00460">
    <property type="entry name" value="fmt"/>
    <property type="match status" value="1"/>
</dbReference>
<comment type="function">
    <text evidence="1 8">Attaches a formyl group to the free amino group of methionyl-tRNA(fMet). The formyl group appears to play a dual role in the initiator identity of N-formylmethionyl-tRNA by promoting its recognition by IF2 and preventing the misappropriation of this tRNA by the elongation apparatus.</text>
</comment>
<dbReference type="PROSITE" id="PS00373">
    <property type="entry name" value="GART"/>
    <property type="match status" value="1"/>
</dbReference>
<evidence type="ECO:0000256" key="6">
    <source>
        <dbReference type="ARBA" id="ARBA00022917"/>
    </source>
</evidence>
<dbReference type="InterPro" id="IPR044135">
    <property type="entry name" value="Met-tRNA-FMT_C"/>
</dbReference>